<dbReference type="GO" id="GO:0005634">
    <property type="term" value="C:nucleus"/>
    <property type="evidence" value="ECO:0007669"/>
    <property type="project" value="TreeGrafter"/>
</dbReference>
<keyword evidence="3 4" id="KW-0418">Kinase</keyword>
<gene>
    <name evidence="5" type="ORF">MN116_003679</name>
</gene>
<dbReference type="Gene3D" id="3.30.470.160">
    <property type="entry name" value="Inositol polyphosphate kinase"/>
    <property type="match status" value="1"/>
</dbReference>
<dbReference type="GO" id="GO:0046854">
    <property type="term" value="P:phosphatidylinositol phosphate biosynthetic process"/>
    <property type="evidence" value="ECO:0007669"/>
    <property type="project" value="TreeGrafter"/>
</dbReference>
<dbReference type="EMBL" id="JALJAT010000002">
    <property type="protein sequence ID" value="KAK4472424.1"/>
    <property type="molecule type" value="Genomic_DNA"/>
</dbReference>
<reference evidence="5" key="2">
    <citation type="journal article" date="2023" name="Infect Dis Poverty">
        <title>Chromosome-scale genome of the human blood fluke Schistosoma mekongi and its implications for public health.</title>
        <authorList>
            <person name="Zhou M."/>
            <person name="Xu L."/>
            <person name="Xu D."/>
            <person name="Chen W."/>
            <person name="Khan J."/>
            <person name="Hu Y."/>
            <person name="Huang H."/>
            <person name="Wei H."/>
            <person name="Zhang Y."/>
            <person name="Chusongsang P."/>
            <person name="Tanasarnprasert K."/>
            <person name="Hu X."/>
            <person name="Limpanont Y."/>
            <person name="Lv Z."/>
        </authorList>
    </citation>
    <scope>NUCLEOTIDE SEQUENCE</scope>
    <source>
        <strain evidence="5">LV_2022a</strain>
    </source>
</reference>
<evidence type="ECO:0000256" key="2">
    <source>
        <dbReference type="ARBA" id="ARBA00022679"/>
    </source>
</evidence>
<dbReference type="GO" id="GO:0005737">
    <property type="term" value="C:cytoplasm"/>
    <property type="evidence" value="ECO:0007669"/>
    <property type="project" value="TreeGrafter"/>
</dbReference>
<reference evidence="5" key="1">
    <citation type="submission" date="2022-04" db="EMBL/GenBank/DDBJ databases">
        <authorList>
            <person name="Xu L."/>
            <person name="Lv Z."/>
        </authorList>
    </citation>
    <scope>NUCLEOTIDE SEQUENCE</scope>
    <source>
        <strain evidence="5">LV_2022a</strain>
    </source>
</reference>
<dbReference type="EC" id="2.7.-.-" evidence="4"/>
<comment type="caution">
    <text evidence="5">The sequence shown here is derived from an EMBL/GenBank/DDBJ whole genome shotgun (WGS) entry which is preliminary data.</text>
</comment>
<evidence type="ECO:0000313" key="6">
    <source>
        <dbReference type="Proteomes" id="UP001292079"/>
    </source>
</evidence>
<dbReference type="SUPFAM" id="SSF56104">
    <property type="entry name" value="SAICAR synthase-like"/>
    <property type="match status" value="1"/>
</dbReference>
<keyword evidence="6" id="KW-1185">Reference proteome</keyword>
<evidence type="ECO:0000313" key="5">
    <source>
        <dbReference type="EMBL" id="KAK4472424.1"/>
    </source>
</evidence>
<accession>A0AAE1ZFC0</accession>
<proteinExistence type="inferred from homology"/>
<evidence type="ECO:0000256" key="1">
    <source>
        <dbReference type="ARBA" id="ARBA00007374"/>
    </source>
</evidence>
<dbReference type="PANTHER" id="PTHR12400">
    <property type="entry name" value="INOSITOL POLYPHOSPHATE KINASE"/>
    <property type="match status" value="1"/>
</dbReference>
<dbReference type="GO" id="GO:0000828">
    <property type="term" value="F:inositol hexakisphosphate kinase activity"/>
    <property type="evidence" value="ECO:0007669"/>
    <property type="project" value="TreeGrafter"/>
</dbReference>
<name>A0AAE1ZFC0_SCHME</name>
<protein>
    <recommendedName>
        <fullName evidence="4">Kinase</fullName>
        <ecNumber evidence="4">2.7.-.-</ecNumber>
    </recommendedName>
</protein>
<sequence>MFVNGISVGDISDMVKLSKISWKTNLLKPLSWTPNIKGKQKNGCWVQLSGHEGSLISNGKGSVLKRYSQCEAECLLQLQLDILRSFVPKYQGEKMLDGERYLKMQNLLRNFKSPSVMDCKIGQRTYSESEVIADSSENFRKDLYLKMISTSPNVPTEREHREKGVSKLRYLQWRDTISSTVEFGFRIEAIKLPGESARRDFQHTHKWDEIINHCKLFIQGRKIIAQNYLIRLLKLRTILEVSDFFAKHEFIGSSLLFVHDESGYANIWLIDFAKVASPSPLDHRIRINHRSKWQCGNYEDGYLVGIDNLVKLFEEIIHECH</sequence>
<dbReference type="InterPro" id="IPR038286">
    <property type="entry name" value="IPK_sf"/>
</dbReference>
<comment type="similarity">
    <text evidence="1 4">Belongs to the inositol phosphokinase (IPK) family.</text>
</comment>
<dbReference type="Proteomes" id="UP001292079">
    <property type="component" value="Unassembled WGS sequence"/>
</dbReference>
<organism evidence="5 6">
    <name type="scientific">Schistosoma mekongi</name>
    <name type="common">Parasitic worm</name>
    <dbReference type="NCBI Taxonomy" id="38744"/>
    <lineage>
        <taxon>Eukaryota</taxon>
        <taxon>Metazoa</taxon>
        <taxon>Spiralia</taxon>
        <taxon>Lophotrochozoa</taxon>
        <taxon>Platyhelminthes</taxon>
        <taxon>Trematoda</taxon>
        <taxon>Digenea</taxon>
        <taxon>Strigeidida</taxon>
        <taxon>Schistosomatoidea</taxon>
        <taxon>Schistosomatidae</taxon>
        <taxon>Schistosoma</taxon>
    </lineage>
</organism>
<dbReference type="AlphaFoldDB" id="A0AAE1ZFC0"/>
<evidence type="ECO:0000256" key="4">
    <source>
        <dbReference type="RuleBase" id="RU363090"/>
    </source>
</evidence>
<keyword evidence="2 4" id="KW-0808">Transferase</keyword>
<evidence type="ECO:0000256" key="3">
    <source>
        <dbReference type="ARBA" id="ARBA00022777"/>
    </source>
</evidence>
<dbReference type="Pfam" id="PF03770">
    <property type="entry name" value="IPK"/>
    <property type="match status" value="1"/>
</dbReference>
<dbReference type="PANTHER" id="PTHR12400:SF55">
    <property type="entry name" value="INOSITOL-TRISPHOSPHATE 3-KINASE A"/>
    <property type="match status" value="1"/>
</dbReference>
<dbReference type="GO" id="GO:0032958">
    <property type="term" value="P:inositol phosphate biosynthetic process"/>
    <property type="evidence" value="ECO:0007669"/>
    <property type="project" value="InterPro"/>
</dbReference>
<dbReference type="InterPro" id="IPR005522">
    <property type="entry name" value="IPK"/>
</dbReference>